<protein>
    <submittedName>
        <fullName evidence="1">Uncharacterized protein</fullName>
    </submittedName>
</protein>
<reference evidence="1 2" key="1">
    <citation type="submission" date="2017-11" db="EMBL/GenBank/DDBJ databases">
        <authorList>
            <person name="Keri A.G."/>
            <person name="Ahn S.H."/>
            <person name="Alvarado I.A."/>
            <person name="Hartigan K.A."/>
            <person name="Shaffer C.D."/>
            <person name="Weston-Hafer K.A."/>
            <person name="Russell D.A."/>
            <person name="Pope W.H."/>
            <person name="Jacobs-Sera D."/>
            <person name="Hendrix R.W."/>
            <person name="Hatfull G.F."/>
        </authorList>
    </citation>
    <scope>NUCLEOTIDE SEQUENCE [LARGE SCALE GENOMIC DNA]</scope>
</reference>
<accession>A0A2H4PI90</accession>
<name>A0A2H4PI90_9CAUD</name>
<evidence type="ECO:0000313" key="1">
    <source>
        <dbReference type="EMBL" id="ATW62511.1"/>
    </source>
</evidence>
<dbReference type="EMBL" id="MG515223">
    <property type="protein sequence ID" value="ATW62511.1"/>
    <property type="molecule type" value="Genomic_DNA"/>
</dbReference>
<keyword evidence="2" id="KW-1185">Reference proteome</keyword>
<gene>
    <name evidence="1" type="ORF">SEA_WRIGHTON_78</name>
</gene>
<proteinExistence type="predicted"/>
<evidence type="ECO:0000313" key="2">
    <source>
        <dbReference type="Proteomes" id="UP000241007"/>
    </source>
</evidence>
<dbReference type="Proteomes" id="UP000241007">
    <property type="component" value="Segment"/>
</dbReference>
<sequence length="147" mass="15963">MEAIKLDIDTAVKLINDAIEERGEDYVYPKEPGRDCLYVHTDSVWDPDTEEYVYSEGTTPGCLVGLAFAKAGVPLEEFAPFEGSDAEALIDGFEAEGIVTDVDPKAKNLLYRAQFLQDSGSSWGQARKAAYAESLGCNPDGTMIDGN</sequence>
<organism evidence="1 2">
    <name type="scientific">Streptomyces phage WRightOn</name>
    <dbReference type="NCBI Taxonomy" id="2053723"/>
    <lineage>
        <taxon>Viruses</taxon>
        <taxon>Duplodnaviria</taxon>
        <taxon>Heunggongvirae</taxon>
        <taxon>Uroviricota</taxon>
        <taxon>Caudoviricetes</taxon>
        <taxon>Beephvirinae</taxon>
        <taxon>Manuelvirus</taxon>
        <taxon>Manuelvirus wrighton</taxon>
    </lineage>
</organism>